<evidence type="ECO:0000313" key="5">
    <source>
        <dbReference type="Proteomes" id="UP000265540"/>
    </source>
</evidence>
<evidence type="ECO:0000256" key="1">
    <source>
        <dbReference type="ARBA" id="ARBA00006821"/>
    </source>
</evidence>
<dbReference type="InterPro" id="IPR036876">
    <property type="entry name" value="UVR_dom_sf"/>
</dbReference>
<dbReference type="PANTHER" id="PTHR36306:SF1">
    <property type="entry name" value="ALPHA-AMYLASE-RELATED"/>
    <property type="match status" value="1"/>
</dbReference>
<gene>
    <name evidence="4" type="ORF">C4561_00595</name>
</gene>
<proteinExistence type="inferred from homology"/>
<dbReference type="AlphaFoldDB" id="A0A3A4ZFT1"/>
<dbReference type="SUPFAM" id="SSF88713">
    <property type="entry name" value="Glycoside hydrolase/deacetylase"/>
    <property type="match status" value="1"/>
</dbReference>
<accession>A0A3A4ZFT1</accession>
<dbReference type="PROSITE" id="PS50151">
    <property type="entry name" value="UVR"/>
    <property type="match status" value="1"/>
</dbReference>
<dbReference type="Proteomes" id="UP000265540">
    <property type="component" value="Unassembled WGS sequence"/>
</dbReference>
<feature type="domain" description="UVR" evidence="3">
    <location>
        <begin position="431"/>
        <end position="466"/>
    </location>
</feature>
<comment type="caution">
    <text evidence="4">The sequence shown here is derived from an EMBL/GenBank/DDBJ whole genome shotgun (WGS) entry which is preliminary data.</text>
</comment>
<dbReference type="SUPFAM" id="SSF46600">
    <property type="entry name" value="C-terminal UvrC-binding domain of UvrB"/>
    <property type="match status" value="1"/>
</dbReference>
<dbReference type="InterPro" id="IPR052046">
    <property type="entry name" value="GH57_Enzymes"/>
</dbReference>
<dbReference type="Gene3D" id="3.20.110.20">
    <property type="match status" value="1"/>
</dbReference>
<sequence length="538" mass="63331">MKIAVLLHFYQPVNQQLDILNRIVHESYLPLTRGLLKSKKGKIIINFNGSLVDLLNGDLFKDTDTAGIDTSVYKEVLDNIRKLYEDGRVELTGSAKYHPFLPLIPEEEIQNQININNKSNIQAFGAQYKPTGFFSPEMAVSDKVMSVVKEQGYTWVASPELSFKSDNPDTYKMYKDRKSGLKLLFRNKRVSSIILSSVCRDVEDLLKETKDIYEKDNYWFCVMDAETFGHHRIGHEKFLFEILDSPYFEPVTVSDILSMNMPEEEVDIRPSTWSNEEQDFWLDRERNVPTEARSFILWRDPENPIHALQWELTNNVIDVLKNHKNKDSPEYVEARELMDKAIASDQYWWASAKPWWSLEMVEQGAYETKKVLEILKASPDILEKADRIYRNILDLAFEWQREGIIRKRHLSHSGTYLKDTFKKRTPPDWYNLMVLELEFEMKASAERRDFEKAIKWRDALIKMENGNDVYDVLHVVDELWSAKHLPTIKAFLQHDWEELSDFSKQYFIDRAGNKITREAFELWKKELGHLYETKKEDK</sequence>
<dbReference type="Pfam" id="PF03065">
    <property type="entry name" value="Glyco_hydro_57"/>
    <property type="match status" value="1"/>
</dbReference>
<dbReference type="InterPro" id="IPR001943">
    <property type="entry name" value="UVR_dom"/>
</dbReference>
<comment type="similarity">
    <text evidence="1">Belongs to the glycosyl hydrolase 57 family.</text>
</comment>
<organism evidence="4 5">
    <name type="scientific">candidate division WWE3 bacterium</name>
    <dbReference type="NCBI Taxonomy" id="2053526"/>
    <lineage>
        <taxon>Bacteria</taxon>
        <taxon>Katanobacteria</taxon>
    </lineage>
</organism>
<dbReference type="GO" id="GO:0005975">
    <property type="term" value="P:carbohydrate metabolic process"/>
    <property type="evidence" value="ECO:0007669"/>
    <property type="project" value="InterPro"/>
</dbReference>
<reference evidence="4 5" key="1">
    <citation type="journal article" date="2017" name="ISME J.">
        <title>Energy and carbon metabolisms in a deep terrestrial subsurface fluid microbial community.</title>
        <authorList>
            <person name="Momper L."/>
            <person name="Jungbluth S.P."/>
            <person name="Lee M.D."/>
            <person name="Amend J.P."/>
        </authorList>
    </citation>
    <scope>NUCLEOTIDE SEQUENCE [LARGE SCALE GENOMIC DNA]</scope>
    <source>
        <strain evidence="4">SURF_46</strain>
    </source>
</reference>
<dbReference type="InterPro" id="IPR004300">
    <property type="entry name" value="Glyco_hydro_57_N"/>
</dbReference>
<evidence type="ECO:0000259" key="3">
    <source>
        <dbReference type="PROSITE" id="PS50151"/>
    </source>
</evidence>
<dbReference type="Pfam" id="PF02151">
    <property type="entry name" value="UVR"/>
    <property type="match status" value="1"/>
</dbReference>
<keyword evidence="2" id="KW-0119">Carbohydrate metabolism</keyword>
<dbReference type="InterPro" id="IPR011330">
    <property type="entry name" value="Glyco_hydro/deAcase_b/a-brl"/>
</dbReference>
<dbReference type="PANTHER" id="PTHR36306">
    <property type="entry name" value="ALPHA-AMYLASE-RELATED-RELATED"/>
    <property type="match status" value="1"/>
</dbReference>
<dbReference type="GO" id="GO:0003824">
    <property type="term" value="F:catalytic activity"/>
    <property type="evidence" value="ECO:0007669"/>
    <property type="project" value="InterPro"/>
</dbReference>
<dbReference type="EMBL" id="QZJF01000005">
    <property type="protein sequence ID" value="RJR27989.1"/>
    <property type="molecule type" value="Genomic_DNA"/>
</dbReference>
<protein>
    <recommendedName>
        <fullName evidence="3">UVR domain-containing protein</fullName>
    </recommendedName>
</protein>
<name>A0A3A4ZFT1_UNCKA</name>
<evidence type="ECO:0000256" key="2">
    <source>
        <dbReference type="ARBA" id="ARBA00023277"/>
    </source>
</evidence>
<evidence type="ECO:0000313" key="4">
    <source>
        <dbReference type="EMBL" id="RJR27989.1"/>
    </source>
</evidence>